<comment type="catalytic activity">
    <reaction evidence="1 7">
        <text>6-phospho-D-glucono-1,5-lactone + H2O = 6-phospho-D-gluconate + H(+)</text>
        <dbReference type="Rhea" id="RHEA:12556"/>
        <dbReference type="ChEBI" id="CHEBI:15377"/>
        <dbReference type="ChEBI" id="CHEBI:15378"/>
        <dbReference type="ChEBI" id="CHEBI:57955"/>
        <dbReference type="ChEBI" id="CHEBI:58759"/>
        <dbReference type="EC" id="3.1.1.31"/>
    </reaction>
</comment>
<comment type="pathway">
    <text evidence="3 7">Carbohydrate degradation; pentose phosphate pathway; D-ribulose 5-phosphate from D-glucose 6-phosphate (oxidative stage): step 2/3.</text>
</comment>
<dbReference type="Gene3D" id="3.40.50.1360">
    <property type="match status" value="1"/>
</dbReference>
<dbReference type="Proteomes" id="UP001205843">
    <property type="component" value="Unassembled WGS sequence"/>
</dbReference>
<reference evidence="9" key="1">
    <citation type="submission" date="2022-03" db="EMBL/GenBank/DDBJ databases">
        <title>Genomic Encyclopedia of Type Strains, Phase III (KMG-III): the genomes of soil and plant-associated and newly described type strains.</title>
        <authorList>
            <person name="Whitman W."/>
        </authorList>
    </citation>
    <scope>NUCLEOTIDE SEQUENCE</scope>
    <source>
        <strain evidence="9">ANL 6-2</strain>
    </source>
</reference>
<accession>A0AAE3G483</accession>
<gene>
    <name evidence="7" type="primary">pgl</name>
    <name evidence="9" type="ORF">J2T57_002026</name>
</gene>
<feature type="domain" description="Glucosamine/galactosamine-6-phosphate isomerase" evidence="8">
    <location>
        <begin position="17"/>
        <end position="229"/>
    </location>
</feature>
<dbReference type="EC" id="3.1.1.31" evidence="5 7"/>
<evidence type="ECO:0000256" key="5">
    <source>
        <dbReference type="ARBA" id="ARBA00013198"/>
    </source>
</evidence>
<sequence length="239" mass="25818">MANGVRPPRVMEHRFKDRNSLAGALAADVCDWLGTGLSARPRASLIVSGGSTPLPLFHALRDKPLAWERIDVTLADERWVSPDHADSNERLVRQELLQAKAAAARFIPLKTTAATPEQGLSECEARLDDLPRPLDVVILGMGGDGHTASLFPGSEALAKGLDPEGIARCVACTPGTAPYPRLSLSISTLLNARRVVLHIVGADKWAVYRQACEAGEPSSLPIRAVLHQNRVQVDVYWSP</sequence>
<comment type="similarity">
    <text evidence="4 7">Belongs to the glucosamine/galactosamine-6-phosphate isomerase family. 6-phosphogluconolactonase subfamily.</text>
</comment>
<proteinExistence type="inferred from homology"/>
<evidence type="ECO:0000259" key="8">
    <source>
        <dbReference type="Pfam" id="PF01182"/>
    </source>
</evidence>
<dbReference type="RefSeq" id="WP_253477450.1">
    <property type="nucleotide sequence ID" value="NZ_JALJXV010000004.1"/>
</dbReference>
<evidence type="ECO:0000256" key="1">
    <source>
        <dbReference type="ARBA" id="ARBA00000832"/>
    </source>
</evidence>
<dbReference type="GO" id="GO:0017057">
    <property type="term" value="F:6-phosphogluconolactonase activity"/>
    <property type="evidence" value="ECO:0007669"/>
    <property type="project" value="UniProtKB-UniRule"/>
</dbReference>
<evidence type="ECO:0000256" key="7">
    <source>
        <dbReference type="RuleBase" id="RU365095"/>
    </source>
</evidence>
<evidence type="ECO:0000256" key="6">
    <source>
        <dbReference type="ARBA" id="ARBA00020337"/>
    </source>
</evidence>
<dbReference type="AlphaFoldDB" id="A0AAE3G483"/>
<dbReference type="CDD" id="cd01400">
    <property type="entry name" value="6PGL"/>
    <property type="match status" value="1"/>
</dbReference>
<dbReference type="InterPro" id="IPR037171">
    <property type="entry name" value="NagB/RpiA_transferase-like"/>
</dbReference>
<evidence type="ECO:0000256" key="4">
    <source>
        <dbReference type="ARBA" id="ARBA00010662"/>
    </source>
</evidence>
<evidence type="ECO:0000313" key="10">
    <source>
        <dbReference type="Proteomes" id="UP001205843"/>
    </source>
</evidence>
<keyword evidence="10" id="KW-1185">Reference proteome</keyword>
<dbReference type="InterPro" id="IPR006148">
    <property type="entry name" value="Glc/Gal-6P_isomerase"/>
</dbReference>
<dbReference type="EMBL" id="JALJXV010000004">
    <property type="protein sequence ID" value="MCP1674888.1"/>
    <property type="molecule type" value="Genomic_DNA"/>
</dbReference>
<dbReference type="NCBIfam" id="TIGR01198">
    <property type="entry name" value="pgl"/>
    <property type="match status" value="1"/>
</dbReference>
<name>A0AAE3G483_9GAMM</name>
<dbReference type="GO" id="GO:0006098">
    <property type="term" value="P:pentose-phosphate shunt"/>
    <property type="evidence" value="ECO:0007669"/>
    <property type="project" value="InterPro"/>
</dbReference>
<evidence type="ECO:0000313" key="9">
    <source>
        <dbReference type="EMBL" id="MCP1674888.1"/>
    </source>
</evidence>
<dbReference type="InterPro" id="IPR039104">
    <property type="entry name" value="6PGL"/>
</dbReference>
<dbReference type="InterPro" id="IPR005900">
    <property type="entry name" value="6-phosphogluconolactonase_DevB"/>
</dbReference>
<dbReference type="PANTHER" id="PTHR11054">
    <property type="entry name" value="6-PHOSPHOGLUCONOLACTONASE"/>
    <property type="match status" value="1"/>
</dbReference>
<dbReference type="PANTHER" id="PTHR11054:SF0">
    <property type="entry name" value="6-PHOSPHOGLUCONOLACTONASE"/>
    <property type="match status" value="1"/>
</dbReference>
<evidence type="ECO:0000256" key="3">
    <source>
        <dbReference type="ARBA" id="ARBA00004961"/>
    </source>
</evidence>
<organism evidence="9 10">
    <name type="scientific">Natronocella acetinitrilica</name>
    <dbReference type="NCBI Taxonomy" id="414046"/>
    <lineage>
        <taxon>Bacteria</taxon>
        <taxon>Pseudomonadati</taxon>
        <taxon>Pseudomonadota</taxon>
        <taxon>Gammaproteobacteria</taxon>
        <taxon>Chromatiales</taxon>
        <taxon>Ectothiorhodospiraceae</taxon>
        <taxon>Natronocella</taxon>
    </lineage>
</organism>
<comment type="function">
    <text evidence="2 7">Hydrolysis of 6-phosphogluconolactone to 6-phosphogluconate.</text>
</comment>
<keyword evidence="7 9" id="KW-0378">Hydrolase</keyword>
<dbReference type="GO" id="GO:0005975">
    <property type="term" value="P:carbohydrate metabolic process"/>
    <property type="evidence" value="ECO:0007669"/>
    <property type="project" value="UniProtKB-UniRule"/>
</dbReference>
<dbReference type="Pfam" id="PF01182">
    <property type="entry name" value="Glucosamine_iso"/>
    <property type="match status" value="1"/>
</dbReference>
<comment type="caution">
    <text evidence="9">The sequence shown here is derived from an EMBL/GenBank/DDBJ whole genome shotgun (WGS) entry which is preliminary data.</text>
</comment>
<protein>
    <recommendedName>
        <fullName evidence="6 7">6-phosphogluconolactonase</fullName>
        <shortName evidence="7">6PGL</shortName>
        <ecNumber evidence="5 7">3.1.1.31</ecNumber>
    </recommendedName>
</protein>
<evidence type="ECO:0000256" key="2">
    <source>
        <dbReference type="ARBA" id="ARBA00002681"/>
    </source>
</evidence>
<dbReference type="SUPFAM" id="SSF100950">
    <property type="entry name" value="NagB/RpiA/CoA transferase-like"/>
    <property type="match status" value="1"/>
</dbReference>